<keyword evidence="6" id="KW-0677">Repeat</keyword>
<keyword evidence="8 15" id="KW-1133">Transmembrane helix</keyword>
<evidence type="ECO:0000256" key="3">
    <source>
        <dbReference type="ARBA" id="ARBA00022490"/>
    </source>
</evidence>
<organism evidence="17 18">
    <name type="scientific">Litomosoides sigmodontis</name>
    <name type="common">Filarial nematode worm</name>
    <dbReference type="NCBI Taxonomy" id="42156"/>
    <lineage>
        <taxon>Eukaryota</taxon>
        <taxon>Metazoa</taxon>
        <taxon>Ecdysozoa</taxon>
        <taxon>Nematoda</taxon>
        <taxon>Chromadorea</taxon>
        <taxon>Rhabditida</taxon>
        <taxon>Spirurina</taxon>
        <taxon>Spiruromorpha</taxon>
        <taxon>Filarioidea</taxon>
        <taxon>Onchocercidae</taxon>
        <taxon>Litomosoides</taxon>
    </lineage>
</organism>
<evidence type="ECO:0000256" key="7">
    <source>
        <dbReference type="ARBA" id="ARBA00022776"/>
    </source>
</evidence>
<dbReference type="CDD" id="cd10428">
    <property type="entry name" value="LFG_like"/>
    <property type="match status" value="1"/>
</dbReference>
<dbReference type="PROSITE" id="PS50077">
    <property type="entry name" value="HEAT_REPEAT"/>
    <property type="match status" value="1"/>
</dbReference>
<gene>
    <name evidence="17" type="ORF">NLS_LOCUS4889</name>
</gene>
<feature type="transmembrane region" description="Helical" evidence="15">
    <location>
        <begin position="1316"/>
        <end position="1333"/>
    </location>
</feature>
<dbReference type="FunFam" id="1.25.10.10:FF:000050">
    <property type="entry name" value="Cytoskeleton-associated protein 5 isoform X1"/>
    <property type="match status" value="1"/>
</dbReference>
<dbReference type="Gene3D" id="1.25.10.10">
    <property type="entry name" value="Leucine-rich Repeat Variant"/>
    <property type="match status" value="2"/>
</dbReference>
<evidence type="ECO:0000313" key="18">
    <source>
        <dbReference type="Proteomes" id="UP000277928"/>
    </source>
</evidence>
<evidence type="ECO:0000259" key="16">
    <source>
        <dbReference type="SMART" id="SM01349"/>
    </source>
</evidence>
<dbReference type="GO" id="GO:0030951">
    <property type="term" value="P:establishment or maintenance of microtubule cytoskeleton polarity"/>
    <property type="evidence" value="ECO:0007669"/>
    <property type="project" value="InterPro"/>
</dbReference>
<dbReference type="InterPro" id="IPR006214">
    <property type="entry name" value="Bax_inhibitor_1-related"/>
</dbReference>
<dbReference type="PANTHER" id="PTHR12609">
    <property type="entry name" value="MICROTUBULE ASSOCIATED PROTEIN XMAP215"/>
    <property type="match status" value="1"/>
</dbReference>
<evidence type="ECO:0000256" key="11">
    <source>
        <dbReference type="ARBA" id="ARBA00023306"/>
    </source>
</evidence>
<feature type="transmembrane region" description="Helical" evidence="15">
    <location>
        <begin position="1574"/>
        <end position="1597"/>
    </location>
</feature>
<dbReference type="GO" id="GO:0016020">
    <property type="term" value="C:membrane"/>
    <property type="evidence" value="ECO:0007669"/>
    <property type="project" value="UniProtKB-SubCell"/>
</dbReference>
<dbReference type="GO" id="GO:0051301">
    <property type="term" value="P:cell division"/>
    <property type="evidence" value="ECO:0007669"/>
    <property type="project" value="UniProtKB-KW"/>
</dbReference>
<evidence type="ECO:0000256" key="9">
    <source>
        <dbReference type="ARBA" id="ARBA00023136"/>
    </source>
</evidence>
<proteinExistence type="inferred from homology"/>
<evidence type="ECO:0000256" key="1">
    <source>
        <dbReference type="ARBA" id="ARBA00004141"/>
    </source>
</evidence>
<evidence type="ECO:0000313" key="17">
    <source>
        <dbReference type="EMBL" id="VDK80391.1"/>
    </source>
</evidence>
<keyword evidence="3" id="KW-0963">Cytoplasm</keyword>
<comment type="similarity">
    <text evidence="12">Belongs to the TOG/XMAP215 family.</text>
</comment>
<comment type="subcellular location">
    <subcellularLocation>
        <location evidence="2">Cytoplasm</location>
        <location evidence="2">Cytoskeleton</location>
        <location evidence="2">Microtubule organizing center</location>
        <location evidence="2">Centrosome</location>
    </subcellularLocation>
    <subcellularLocation>
        <location evidence="1">Membrane</location>
        <topology evidence="1">Multi-pass membrane protein</topology>
    </subcellularLocation>
</comment>
<evidence type="ECO:0000256" key="10">
    <source>
        <dbReference type="ARBA" id="ARBA00023212"/>
    </source>
</evidence>
<dbReference type="Proteomes" id="UP000277928">
    <property type="component" value="Unassembled WGS sequence"/>
</dbReference>
<dbReference type="InterPro" id="IPR011989">
    <property type="entry name" value="ARM-like"/>
</dbReference>
<dbReference type="STRING" id="42156.A0A3P6USJ0"/>
<dbReference type="GO" id="GO:0051231">
    <property type="term" value="P:spindle elongation"/>
    <property type="evidence" value="ECO:0007669"/>
    <property type="project" value="UniProtKB-ARBA"/>
</dbReference>
<dbReference type="Pfam" id="PF01027">
    <property type="entry name" value="Bax1-I"/>
    <property type="match status" value="1"/>
</dbReference>
<feature type="domain" description="TOG" evidence="16">
    <location>
        <begin position="1"/>
        <end position="238"/>
    </location>
</feature>
<evidence type="ECO:0000256" key="2">
    <source>
        <dbReference type="ARBA" id="ARBA00004300"/>
    </source>
</evidence>
<evidence type="ECO:0000256" key="8">
    <source>
        <dbReference type="ARBA" id="ARBA00022989"/>
    </source>
</evidence>
<evidence type="ECO:0000256" key="5">
    <source>
        <dbReference type="ARBA" id="ARBA00022692"/>
    </source>
</evidence>
<dbReference type="InterPro" id="IPR045110">
    <property type="entry name" value="XMAP215"/>
</dbReference>
<dbReference type="InterPro" id="IPR021133">
    <property type="entry name" value="HEAT_type_2"/>
</dbReference>
<evidence type="ECO:0000256" key="6">
    <source>
        <dbReference type="ARBA" id="ARBA00022737"/>
    </source>
</evidence>
<keyword evidence="7" id="KW-0498">Mitosis</keyword>
<dbReference type="GO" id="GO:0005813">
    <property type="term" value="C:centrosome"/>
    <property type="evidence" value="ECO:0007669"/>
    <property type="project" value="UniProtKB-SubCell"/>
</dbReference>
<evidence type="ECO:0000256" key="15">
    <source>
        <dbReference type="SAM" id="Phobius"/>
    </source>
</evidence>
<keyword evidence="4" id="KW-0132">Cell division</keyword>
<reference evidence="17 18" key="1">
    <citation type="submission" date="2018-08" db="EMBL/GenBank/DDBJ databases">
        <authorList>
            <person name="Laetsch R D."/>
            <person name="Stevens L."/>
            <person name="Kumar S."/>
            <person name="Blaxter L. M."/>
        </authorList>
    </citation>
    <scope>NUCLEOTIDE SEQUENCE [LARGE SCALE GENOMIC DNA]</scope>
</reference>
<feature type="region of interest" description="Disordered" evidence="14">
    <location>
        <begin position="250"/>
        <end position="316"/>
    </location>
</feature>
<sequence>MLDPVDVLAKLPGNFMEGIDSKKWVDRRDALQSLLVLCTENPKLCPKANYGEFVALLKKILEKDANINVCALAARCLTAFATGLRKKFAQHATVVAPTIFEKFKEKKPVLRDPLIDCIDAVAASTTLEVLAEDIQTALDKQNPHIKIQTNLFLYRIFKRHNPQTVPKKVLKSLAPIIVKLTGDSDPEVRDASYAALGAVMKAVGEKSCMILLADIAEDKVKITKIRDFCEKAVQEAGTDVVSIMVQSMHKSNPENGTGAGGDNSNSASPLKPPAPGVGNSNVGGSAHSKEIIKEDSTEGKLLKSSKKEVEATKENEESMKRKDEFLVINKDKGARLKDERNLRVLKWNFDQPGLEHVEQLKTLLGNVTQASLLTYLFNKDFKQQLKGIDMLQSLVTDCPESLISNSDLLLKWISLRFFETNPTILLKVLDLTQGIFNLLLQYNEPFSEQEMYSFVPYLLIKLGEAKDSVRTPVRTIIQLVTELISPPKIFPLVIEGLKTKNSRQRTECLQVLEQLLDTTGMAATTTPALSLKQIAACIDDRDNNVRNAAINAIVVAWKEEGDRVFQLIGKMNDKSKAMLDERIKRSGVVSKARGGPERIAASAKRANISVGVKGRTLRSNRSLSRMGRNTHRSSSISRDSSPVDEKENNRTFTMQGESVERCDDNDGTRKRFALNLDLLKLDNNDAAVEYPEVDINALEMLEPIEPAIRKRKHPPQYSDRAESVSSLTSLESAAGDVDKVVHGVASMSQATATAAISQLQFLFGDPSNFRYVADRTDAVVQAIVTQSSIIRSRHLDDVGTFDELNELVRTICHFLSSLIKETTTCSRISSEALKMLIQEFLYLLKDERMEQLKDIQSIFRSLNYLSIRICDNADPTACFLALCSMLTSALHDPRNKTVELINKASIICIYKQSELFLRDVPMNLDEIVKAIHIFMQEFRPRVDESKNIKNSMHSMELCIQRLVAGTKASVMQHIGEILNPDSSEAVIYMRKCVRGLQNRSNQNSLASSMCGELPGQVPSSNHEESVRNLISKIIENPFGKGLRLLHTFLKLNPDARKILEEELRKQFRMRDFIALHLKKMDLGDRETPEVTDELYNVVSEICDELYSFKVMESIRAHREALCSYRQTGWWTGNTASSLITSTDENAKPVAAHRLHNILCHNFHYILIRPLLEGAPENEPVTPVHAKPKLTAIDVEPLKQLLNMRRQQQAEWSSGMILASGARGPGFDHRLSPPPLKLWLVNVAILPSTSGGIHHWTVYFDFIDLPNEHKIIQECVKCFAVVKDITSCCVNDDKSDCDSDNNTDNDDGDDDDDDDDVARNLSFIFFLLIPTLYLRKNKAMAQHYGYAGQPPYQYPGYQNGSNPYQQGPPYQHAPPYNQPPPAGFNPQVFMPPPPIHPGIDAYVEGGGMKSDFGFNSASVRAAFVRKVFTLVGIMLTVVTLMTAIPFFHQETMKFVRTTPSMYFASYMIFLIVYFTLMCCEGVRRSFPGNLIALSILTLSIGYMTMMFCSYHKAVSVLLCLAITVVCCGGVILFSSQTKHDLTSMYGMLFIVSMVLLVFGIIAIIAAVAFHVTWLYTVYAGFAALLFMVYLAVDVQTIMGGRKHEISPEDYIFAAVQVFLDIVYIFWMLLTLFGSDRS</sequence>
<keyword evidence="11" id="KW-0131">Cell cycle</keyword>
<feature type="transmembrane region" description="Helical" evidence="15">
    <location>
        <begin position="1544"/>
        <end position="1568"/>
    </location>
</feature>
<keyword evidence="18" id="KW-1185">Reference proteome</keyword>
<dbReference type="InterPro" id="IPR048491">
    <property type="entry name" value="XMAP215_CLASP_TOG"/>
</dbReference>
<feature type="transmembrane region" description="Helical" evidence="15">
    <location>
        <begin position="1459"/>
        <end position="1477"/>
    </location>
</feature>
<feature type="compositionally biased region" description="Basic and acidic residues" evidence="14">
    <location>
        <begin position="287"/>
        <end position="316"/>
    </location>
</feature>
<keyword evidence="9 15" id="KW-0472">Membrane</keyword>
<accession>A0A3P6USJ0</accession>
<feature type="compositionally biased region" description="Acidic residues" evidence="14">
    <location>
        <begin position="1297"/>
        <end position="1312"/>
    </location>
</feature>
<feature type="transmembrane region" description="Helical" evidence="15">
    <location>
        <begin position="1512"/>
        <end position="1532"/>
    </location>
</feature>
<feature type="region of interest" description="Disordered" evidence="14">
    <location>
        <begin position="618"/>
        <end position="652"/>
    </location>
</feature>
<keyword evidence="10" id="KW-0206">Cytoskeleton</keyword>
<dbReference type="SUPFAM" id="SSF48371">
    <property type="entry name" value="ARM repeat"/>
    <property type="match status" value="1"/>
</dbReference>
<protein>
    <recommendedName>
        <fullName evidence="16">TOG domain-containing protein</fullName>
    </recommendedName>
</protein>
<dbReference type="InterPro" id="IPR034085">
    <property type="entry name" value="TOG"/>
</dbReference>
<evidence type="ECO:0000256" key="13">
    <source>
        <dbReference type="PROSITE-ProRule" id="PRU00103"/>
    </source>
</evidence>
<dbReference type="Pfam" id="PF21041">
    <property type="entry name" value="XMAP215_CLASP_TOG"/>
    <property type="match status" value="2"/>
</dbReference>
<evidence type="ECO:0000256" key="14">
    <source>
        <dbReference type="SAM" id="MobiDB-lite"/>
    </source>
</evidence>
<feature type="repeat" description="HEAT" evidence="13">
    <location>
        <begin position="173"/>
        <end position="207"/>
    </location>
</feature>
<dbReference type="InterPro" id="IPR016024">
    <property type="entry name" value="ARM-type_fold"/>
</dbReference>
<evidence type="ECO:0000256" key="4">
    <source>
        <dbReference type="ARBA" id="ARBA00022618"/>
    </source>
</evidence>
<name>A0A3P6USJ0_LITSI</name>
<dbReference type="FunFam" id="1.25.10.10:FF:000019">
    <property type="entry name" value="Cytoskeleton-associated protein 5"/>
    <property type="match status" value="1"/>
</dbReference>
<feature type="transmembrane region" description="Helical" evidence="15">
    <location>
        <begin position="1426"/>
        <end position="1447"/>
    </location>
</feature>
<feature type="transmembrane region" description="Helical" evidence="15">
    <location>
        <begin position="1489"/>
        <end position="1506"/>
    </location>
</feature>
<dbReference type="GO" id="GO:0051010">
    <property type="term" value="F:microtubule plus-end binding"/>
    <property type="evidence" value="ECO:0007669"/>
    <property type="project" value="InterPro"/>
</dbReference>
<dbReference type="EMBL" id="UYRX01000335">
    <property type="protein sequence ID" value="VDK80391.1"/>
    <property type="molecule type" value="Genomic_DNA"/>
</dbReference>
<evidence type="ECO:0000256" key="12">
    <source>
        <dbReference type="ARBA" id="ARBA00025722"/>
    </source>
</evidence>
<keyword evidence="5 15" id="KW-0812">Transmembrane</keyword>
<feature type="region of interest" description="Disordered" evidence="14">
    <location>
        <begin position="1292"/>
        <end position="1312"/>
    </location>
</feature>
<feature type="domain" description="TOG" evidence="16">
    <location>
        <begin position="355"/>
        <end position="592"/>
    </location>
</feature>
<dbReference type="GO" id="GO:0046785">
    <property type="term" value="P:microtubule polymerization"/>
    <property type="evidence" value="ECO:0007669"/>
    <property type="project" value="InterPro"/>
</dbReference>
<dbReference type="SMART" id="SM01349">
    <property type="entry name" value="TOG"/>
    <property type="match status" value="2"/>
</dbReference>
<dbReference type="GO" id="GO:0005874">
    <property type="term" value="C:microtubule"/>
    <property type="evidence" value="ECO:0007669"/>
    <property type="project" value="UniProtKB-ARBA"/>
</dbReference>
<dbReference type="OrthoDB" id="205662at2759"/>
<dbReference type="GO" id="GO:0061863">
    <property type="term" value="F:microtubule plus end polymerase"/>
    <property type="evidence" value="ECO:0007669"/>
    <property type="project" value="InterPro"/>
</dbReference>
<feature type="transmembrane region" description="Helical" evidence="15">
    <location>
        <begin position="1609"/>
        <end position="1631"/>
    </location>
</feature>